<dbReference type="PANTHER" id="PTHR37422:SF23">
    <property type="entry name" value="TEICHURONIC ACID BIOSYNTHESIS PROTEIN TUAE"/>
    <property type="match status" value="1"/>
</dbReference>
<keyword evidence="3 5" id="KW-1133">Transmembrane helix</keyword>
<feature type="transmembrane region" description="Helical" evidence="5">
    <location>
        <begin position="279"/>
        <end position="299"/>
    </location>
</feature>
<evidence type="ECO:0000313" key="8">
    <source>
        <dbReference type="Proteomes" id="UP000193061"/>
    </source>
</evidence>
<feature type="transmembrane region" description="Helical" evidence="5">
    <location>
        <begin position="12"/>
        <end position="31"/>
    </location>
</feature>
<dbReference type="GO" id="GO:0016874">
    <property type="term" value="F:ligase activity"/>
    <property type="evidence" value="ECO:0007669"/>
    <property type="project" value="UniProtKB-KW"/>
</dbReference>
<dbReference type="RefSeq" id="WP_085806680.1">
    <property type="nucleotide sequence ID" value="NZ_FWFX01000010.1"/>
</dbReference>
<feature type="transmembrane region" description="Helical" evidence="5">
    <location>
        <begin position="402"/>
        <end position="419"/>
    </location>
</feature>
<protein>
    <submittedName>
        <fullName evidence="7">O-Antigen ligase</fullName>
    </submittedName>
</protein>
<keyword evidence="7" id="KW-0436">Ligase</keyword>
<evidence type="ECO:0000256" key="1">
    <source>
        <dbReference type="ARBA" id="ARBA00004141"/>
    </source>
</evidence>
<evidence type="ECO:0000259" key="6">
    <source>
        <dbReference type="Pfam" id="PF04932"/>
    </source>
</evidence>
<dbReference type="PROSITE" id="PS51257">
    <property type="entry name" value="PROKAR_LIPOPROTEIN"/>
    <property type="match status" value="1"/>
</dbReference>
<keyword evidence="8" id="KW-1185">Reference proteome</keyword>
<evidence type="ECO:0000256" key="3">
    <source>
        <dbReference type="ARBA" id="ARBA00022989"/>
    </source>
</evidence>
<proteinExistence type="predicted"/>
<feature type="transmembrane region" description="Helical" evidence="5">
    <location>
        <begin position="425"/>
        <end position="444"/>
    </location>
</feature>
<dbReference type="Proteomes" id="UP000193061">
    <property type="component" value="Unassembled WGS sequence"/>
</dbReference>
<feature type="transmembrane region" description="Helical" evidence="5">
    <location>
        <begin position="119"/>
        <end position="137"/>
    </location>
</feature>
<keyword evidence="4 5" id="KW-0472">Membrane</keyword>
<keyword evidence="2 5" id="KW-0812">Transmembrane</keyword>
<feature type="transmembrane region" description="Helical" evidence="5">
    <location>
        <begin position="66"/>
        <end position="86"/>
    </location>
</feature>
<feature type="transmembrane region" description="Helical" evidence="5">
    <location>
        <begin position="231"/>
        <end position="249"/>
    </location>
</feature>
<feature type="transmembrane region" description="Helical" evidence="5">
    <location>
        <begin position="149"/>
        <end position="171"/>
    </location>
</feature>
<comment type="subcellular location">
    <subcellularLocation>
        <location evidence="1">Membrane</location>
        <topology evidence="1">Multi-pass membrane protein</topology>
    </subcellularLocation>
</comment>
<dbReference type="AlphaFoldDB" id="A0A1X6ZR70"/>
<feature type="transmembrane region" description="Helical" evidence="5">
    <location>
        <begin position="255"/>
        <end position="272"/>
    </location>
</feature>
<dbReference type="EMBL" id="FWFX01000010">
    <property type="protein sequence ID" value="SLN59134.1"/>
    <property type="molecule type" value="Genomic_DNA"/>
</dbReference>
<dbReference type="InterPro" id="IPR051533">
    <property type="entry name" value="WaaL-like"/>
</dbReference>
<evidence type="ECO:0000256" key="5">
    <source>
        <dbReference type="SAM" id="Phobius"/>
    </source>
</evidence>
<feature type="transmembrane region" description="Helical" evidence="5">
    <location>
        <begin position="370"/>
        <end position="390"/>
    </location>
</feature>
<evidence type="ECO:0000256" key="2">
    <source>
        <dbReference type="ARBA" id="ARBA00022692"/>
    </source>
</evidence>
<sequence length="473" mass="51327">MKTKERFPRLQWSLLWALMGCVLLAAVPLGANRPVSWSLLSLAVVIIFSLQLLIDCAQRTPKQTKGLWLPATLYLGAVAWGAVQLVPGMPASFIHPVWTALGDVPGRISADPGQGHLIVMRYLCYAMIFWVALRASISTARAEMMLKSIALASTLFAIYGLYALATGHNPILGEGEHSRVVTSTFVNRNSYATFAAFGILANIAAYLHVINDTPANDNHWQSLVRDLLERFFGGAWIYALGALLCMGALSLTQSRAGGIAALIGLVVFVATWKGKGQRWNPWLLMAVGAVVGFVILTSATSMTSRILATEAENGRFLIYPEVVNAIVDRPLLGHGMGAFHDVFRQYVPAEAAIGEWVRAHNSYLENIFEFGIPAAAAFYLALLLIVIRIYRATVTRNRNRAFPCFALAAIATAATHSLFDFSLQMPAIAALFAVILALGWTHSFSTRSARISKTAQEPSSPASVNAIAEPVPE</sequence>
<feature type="domain" description="O-antigen ligase-related" evidence="6">
    <location>
        <begin position="241"/>
        <end position="378"/>
    </location>
</feature>
<dbReference type="PANTHER" id="PTHR37422">
    <property type="entry name" value="TEICHURONIC ACID BIOSYNTHESIS PROTEIN TUAE"/>
    <property type="match status" value="1"/>
</dbReference>
<feature type="transmembrane region" description="Helical" evidence="5">
    <location>
        <begin position="191"/>
        <end position="210"/>
    </location>
</feature>
<reference evidence="7 8" key="1">
    <citation type="submission" date="2017-03" db="EMBL/GenBank/DDBJ databases">
        <authorList>
            <person name="Afonso C.L."/>
            <person name="Miller P.J."/>
            <person name="Scott M.A."/>
            <person name="Spackman E."/>
            <person name="Goraichik I."/>
            <person name="Dimitrov K.M."/>
            <person name="Suarez D.L."/>
            <person name="Swayne D.E."/>
        </authorList>
    </citation>
    <scope>NUCLEOTIDE SEQUENCE [LARGE SCALE GENOMIC DNA]</scope>
    <source>
        <strain evidence="7 8">CECT 7450</strain>
    </source>
</reference>
<name>A0A1X6ZR70_9RHOB</name>
<organism evidence="7 8">
    <name type="scientific">Roseovarius albus</name>
    <dbReference type="NCBI Taxonomy" id="1247867"/>
    <lineage>
        <taxon>Bacteria</taxon>
        <taxon>Pseudomonadati</taxon>
        <taxon>Pseudomonadota</taxon>
        <taxon>Alphaproteobacteria</taxon>
        <taxon>Rhodobacterales</taxon>
        <taxon>Roseobacteraceae</taxon>
        <taxon>Roseovarius</taxon>
    </lineage>
</organism>
<dbReference type="GO" id="GO:0016020">
    <property type="term" value="C:membrane"/>
    <property type="evidence" value="ECO:0007669"/>
    <property type="project" value="UniProtKB-SubCell"/>
</dbReference>
<evidence type="ECO:0000313" key="7">
    <source>
        <dbReference type="EMBL" id="SLN59134.1"/>
    </source>
</evidence>
<dbReference type="InterPro" id="IPR007016">
    <property type="entry name" value="O-antigen_ligase-rel_domated"/>
</dbReference>
<feature type="transmembrane region" description="Helical" evidence="5">
    <location>
        <begin position="37"/>
        <end position="54"/>
    </location>
</feature>
<evidence type="ECO:0000256" key="4">
    <source>
        <dbReference type="ARBA" id="ARBA00023136"/>
    </source>
</evidence>
<gene>
    <name evidence="7" type="ORF">ROA7450_03054</name>
</gene>
<dbReference type="Pfam" id="PF04932">
    <property type="entry name" value="Wzy_C"/>
    <property type="match status" value="1"/>
</dbReference>
<dbReference type="OrthoDB" id="4391260at2"/>
<accession>A0A1X6ZR70</accession>